<evidence type="ECO:0000256" key="13">
    <source>
        <dbReference type="SAM" id="Phobius"/>
    </source>
</evidence>
<evidence type="ECO:0000259" key="14">
    <source>
        <dbReference type="Pfam" id="PF02163"/>
    </source>
</evidence>
<dbReference type="PANTHER" id="PTHR35864:SF1">
    <property type="entry name" value="ZINC METALLOPROTEASE YWHC-RELATED"/>
    <property type="match status" value="1"/>
</dbReference>
<evidence type="ECO:0000256" key="3">
    <source>
        <dbReference type="ARBA" id="ARBA00007931"/>
    </source>
</evidence>
<dbReference type="Pfam" id="PF02163">
    <property type="entry name" value="Peptidase_M50"/>
    <property type="match status" value="1"/>
</dbReference>
<keyword evidence="10 13" id="KW-1133">Transmembrane helix</keyword>
<name>A0A1V4AX30_9BACT</name>
<reference evidence="15 16" key="1">
    <citation type="journal article" date="2017" name="Water Res.">
        <title>Discovery and metagenomic analysis of an anammox bacterial enrichment related to Candidatus "Brocadia caroliniensis" in a full-scale glycerol-fed nitritation-denitritation separate centrate treatment process.</title>
        <authorList>
            <person name="Park H."/>
            <person name="Brotto A.C."/>
            <person name="van Loosdrecht M.C."/>
            <person name="Chandran K."/>
        </authorList>
    </citation>
    <scope>NUCLEOTIDE SEQUENCE [LARGE SCALE GENOMIC DNA]</scope>
    <source>
        <strain evidence="15">26THWARD</strain>
    </source>
</reference>
<dbReference type="PANTHER" id="PTHR35864">
    <property type="entry name" value="ZINC METALLOPROTEASE MJ0611-RELATED"/>
    <property type="match status" value="1"/>
</dbReference>
<feature type="transmembrane region" description="Helical" evidence="13">
    <location>
        <begin position="47"/>
        <end position="65"/>
    </location>
</feature>
<keyword evidence="11" id="KW-0482">Metalloprotease</keyword>
<keyword evidence="6 13" id="KW-0812">Transmembrane</keyword>
<evidence type="ECO:0000256" key="11">
    <source>
        <dbReference type="ARBA" id="ARBA00023049"/>
    </source>
</evidence>
<dbReference type="GO" id="GO:0006508">
    <property type="term" value="P:proteolysis"/>
    <property type="evidence" value="ECO:0007669"/>
    <property type="project" value="UniProtKB-KW"/>
</dbReference>
<dbReference type="EMBL" id="AYTS01000020">
    <property type="protein sequence ID" value="OOP57688.1"/>
    <property type="molecule type" value="Genomic_DNA"/>
</dbReference>
<comment type="subcellular location">
    <subcellularLocation>
        <location evidence="2">Cell membrane</location>
        <topology evidence="2">Multi-pass membrane protein</topology>
    </subcellularLocation>
</comment>
<keyword evidence="4" id="KW-1003">Cell membrane</keyword>
<dbReference type="InterPro" id="IPR052348">
    <property type="entry name" value="Metallopeptidase_M50B"/>
</dbReference>
<dbReference type="AlphaFoldDB" id="A0A1V4AX30"/>
<dbReference type="STRING" id="1004156.AYP45_02220"/>
<evidence type="ECO:0000256" key="6">
    <source>
        <dbReference type="ARBA" id="ARBA00022692"/>
    </source>
</evidence>
<protein>
    <recommendedName>
        <fullName evidence="14">Peptidase M50 domain-containing protein</fullName>
    </recommendedName>
</protein>
<comment type="cofactor">
    <cofactor evidence="1">
        <name>Zn(2+)</name>
        <dbReference type="ChEBI" id="CHEBI:29105"/>
    </cofactor>
</comment>
<proteinExistence type="inferred from homology"/>
<comment type="caution">
    <text evidence="15">The sequence shown here is derived from an EMBL/GenBank/DDBJ whole genome shotgun (WGS) entry which is preliminary data.</text>
</comment>
<evidence type="ECO:0000256" key="2">
    <source>
        <dbReference type="ARBA" id="ARBA00004651"/>
    </source>
</evidence>
<gene>
    <name evidence="15" type="ORF">AYP45_02220</name>
</gene>
<dbReference type="InterPro" id="IPR044537">
    <property type="entry name" value="Rip2-like"/>
</dbReference>
<dbReference type="GO" id="GO:0005886">
    <property type="term" value="C:plasma membrane"/>
    <property type="evidence" value="ECO:0007669"/>
    <property type="project" value="UniProtKB-SubCell"/>
</dbReference>
<evidence type="ECO:0000256" key="7">
    <source>
        <dbReference type="ARBA" id="ARBA00022723"/>
    </source>
</evidence>
<evidence type="ECO:0000313" key="16">
    <source>
        <dbReference type="Proteomes" id="UP000189681"/>
    </source>
</evidence>
<feature type="transmembrane region" description="Helical" evidence="13">
    <location>
        <begin position="174"/>
        <end position="195"/>
    </location>
</feature>
<feature type="transmembrane region" description="Helical" evidence="13">
    <location>
        <begin position="85"/>
        <end position="108"/>
    </location>
</feature>
<feature type="transmembrane region" description="Helical" evidence="13">
    <location>
        <begin position="6"/>
        <end position="26"/>
    </location>
</feature>
<feature type="domain" description="Peptidase M50" evidence="14">
    <location>
        <begin position="120"/>
        <end position="172"/>
    </location>
</feature>
<evidence type="ECO:0000256" key="9">
    <source>
        <dbReference type="ARBA" id="ARBA00022833"/>
    </source>
</evidence>
<evidence type="ECO:0000256" key="12">
    <source>
        <dbReference type="ARBA" id="ARBA00023136"/>
    </source>
</evidence>
<comment type="similarity">
    <text evidence="3">Belongs to the peptidase M50B family.</text>
</comment>
<dbReference type="Proteomes" id="UP000189681">
    <property type="component" value="Unassembled WGS sequence"/>
</dbReference>
<dbReference type="InterPro" id="IPR008915">
    <property type="entry name" value="Peptidase_M50"/>
</dbReference>
<keyword evidence="5" id="KW-0645">Protease</keyword>
<keyword evidence="12 13" id="KW-0472">Membrane</keyword>
<accession>A0A1V4AX30</accession>
<sequence>MDFNNLLISIPAILYALTIHEFFHGWTANKFGDPTARLQGRLTLNPLAHIDILGALCFVFANFGWGKPVPINPYNFKNPRRDNVIVSFAGPASNFVSAFLFGVTFQLLRNATFIPLNVSTNLFNLLLSGIMMNLSLAIFNMIPLFPLDGSHILEGLLPSAMARKYKEIERYSPFILLGLIIMGNYGGISIFSMVLGPPIHFFLRLFTGL</sequence>
<organism evidence="15 16">
    <name type="scientific">Candidatus Brocadia carolinensis</name>
    <dbReference type="NCBI Taxonomy" id="1004156"/>
    <lineage>
        <taxon>Bacteria</taxon>
        <taxon>Pseudomonadati</taxon>
        <taxon>Planctomycetota</taxon>
        <taxon>Candidatus Brocadiia</taxon>
        <taxon>Candidatus Brocadiales</taxon>
        <taxon>Candidatus Brocadiaceae</taxon>
        <taxon>Candidatus Brocadia</taxon>
    </lineage>
</organism>
<evidence type="ECO:0000256" key="10">
    <source>
        <dbReference type="ARBA" id="ARBA00022989"/>
    </source>
</evidence>
<dbReference type="GO" id="GO:0046872">
    <property type="term" value="F:metal ion binding"/>
    <property type="evidence" value="ECO:0007669"/>
    <property type="project" value="UniProtKB-KW"/>
</dbReference>
<dbReference type="GO" id="GO:0008237">
    <property type="term" value="F:metallopeptidase activity"/>
    <property type="evidence" value="ECO:0007669"/>
    <property type="project" value="UniProtKB-KW"/>
</dbReference>
<evidence type="ECO:0000256" key="1">
    <source>
        <dbReference type="ARBA" id="ARBA00001947"/>
    </source>
</evidence>
<keyword evidence="9" id="KW-0862">Zinc</keyword>
<feature type="transmembrane region" description="Helical" evidence="13">
    <location>
        <begin position="120"/>
        <end position="142"/>
    </location>
</feature>
<evidence type="ECO:0000256" key="5">
    <source>
        <dbReference type="ARBA" id="ARBA00022670"/>
    </source>
</evidence>
<evidence type="ECO:0000256" key="4">
    <source>
        <dbReference type="ARBA" id="ARBA00022475"/>
    </source>
</evidence>
<keyword evidence="7" id="KW-0479">Metal-binding</keyword>
<evidence type="ECO:0000256" key="8">
    <source>
        <dbReference type="ARBA" id="ARBA00022801"/>
    </source>
</evidence>
<evidence type="ECO:0000313" key="15">
    <source>
        <dbReference type="EMBL" id="OOP57688.1"/>
    </source>
</evidence>
<keyword evidence="8" id="KW-0378">Hydrolase</keyword>
<dbReference type="CDD" id="cd06158">
    <property type="entry name" value="S2P-M50_like_1"/>
    <property type="match status" value="1"/>
</dbReference>